<keyword evidence="1" id="KW-0472">Membrane</keyword>
<dbReference type="AlphaFoldDB" id="A0A562PSC7"/>
<sequence length="286" mass="31229">MPVLLVFATLALLILFAVGVLFPTKVFLGPTATRERVMKFYGIPAIVGFIALMALVPADKGTPDSEETNDGRSAATPEQGRLQLVSFNGMTLPGRMAEAKATGFTECAADYYGYKCRRTVPTQLLGLTAQTAELTLDGKDHFADAYFTPEKHSGDVRKIPADGLAYGNIKLTFARSDYDEKCIDKHQEKVGSYSRPALCITNKNSIGQLNQALLDGGWLLTRTKGGYLNYVHPQELVEVTTKDETATISRVPADTVKDLVARDTKMRASNEAVEANATNVIEQMKR</sequence>
<organism evidence="3 4">
    <name type="scientific">Pseudoduganella flava</name>
    <dbReference type="NCBI Taxonomy" id="871742"/>
    <lineage>
        <taxon>Bacteria</taxon>
        <taxon>Pseudomonadati</taxon>
        <taxon>Pseudomonadota</taxon>
        <taxon>Betaproteobacteria</taxon>
        <taxon>Burkholderiales</taxon>
        <taxon>Oxalobacteraceae</taxon>
        <taxon>Telluria group</taxon>
        <taxon>Pseudoduganella</taxon>
    </lineage>
</organism>
<gene>
    <name evidence="2" type="ORF">GO485_09985</name>
    <name evidence="3" type="ORF">IP92_02406</name>
</gene>
<dbReference type="OrthoDB" id="8716111at2"/>
<dbReference type="EMBL" id="CP046904">
    <property type="protein sequence ID" value="QGZ39343.1"/>
    <property type="molecule type" value="Genomic_DNA"/>
</dbReference>
<evidence type="ECO:0000313" key="4">
    <source>
        <dbReference type="Proteomes" id="UP000315112"/>
    </source>
</evidence>
<evidence type="ECO:0000313" key="5">
    <source>
        <dbReference type="Proteomes" id="UP000437862"/>
    </source>
</evidence>
<keyword evidence="1" id="KW-0812">Transmembrane</keyword>
<keyword evidence="1" id="KW-1133">Transmembrane helix</keyword>
<evidence type="ECO:0000313" key="3">
    <source>
        <dbReference type="EMBL" id="TWI47347.1"/>
    </source>
</evidence>
<name>A0A562PSC7_9BURK</name>
<protein>
    <submittedName>
        <fullName evidence="3">Uncharacterized protein</fullName>
    </submittedName>
</protein>
<keyword evidence="5" id="KW-1185">Reference proteome</keyword>
<dbReference type="Proteomes" id="UP000315112">
    <property type="component" value="Unassembled WGS sequence"/>
</dbReference>
<evidence type="ECO:0000313" key="2">
    <source>
        <dbReference type="EMBL" id="QGZ39343.1"/>
    </source>
</evidence>
<dbReference type="EMBL" id="VLKW01000004">
    <property type="protein sequence ID" value="TWI47347.1"/>
    <property type="molecule type" value="Genomic_DNA"/>
</dbReference>
<dbReference type="Proteomes" id="UP000437862">
    <property type="component" value="Chromosome"/>
</dbReference>
<dbReference type="RefSeq" id="WP_145875040.1">
    <property type="nucleotide sequence ID" value="NZ_CP046904.1"/>
</dbReference>
<reference evidence="3" key="2">
    <citation type="submission" date="2019-07" db="EMBL/GenBank/DDBJ databases">
        <authorList>
            <person name="Whitman W."/>
            <person name="Huntemann M."/>
            <person name="Clum A."/>
            <person name="Pillay M."/>
            <person name="Palaniappan K."/>
            <person name="Varghese N."/>
            <person name="Mikhailova N."/>
            <person name="Stamatis D."/>
            <person name="Reddy T."/>
            <person name="Daum C."/>
            <person name="Shapiro N."/>
            <person name="Ivanova N."/>
            <person name="Kyrpides N."/>
            <person name="Woyke T."/>
        </authorList>
    </citation>
    <scope>NUCLEOTIDE SEQUENCE</scope>
    <source>
        <strain evidence="3">CGMCC 1.10685</strain>
    </source>
</reference>
<reference evidence="2 5" key="3">
    <citation type="submission" date="2019-12" db="EMBL/GenBank/DDBJ databases">
        <title>Draft Genome Sequences of Six Type Strains of the Genus Massilia.</title>
        <authorList>
            <person name="Miess H."/>
            <person name="Frediansyah A."/>
            <person name="Goeker M."/>
            <person name="Gross H."/>
        </authorList>
    </citation>
    <scope>NUCLEOTIDE SEQUENCE [LARGE SCALE GENOMIC DNA]</scope>
    <source>
        <strain evidence="2 5">DSM 26639</strain>
    </source>
</reference>
<feature type="transmembrane region" description="Helical" evidence="1">
    <location>
        <begin position="38"/>
        <end position="56"/>
    </location>
</feature>
<evidence type="ECO:0000256" key="1">
    <source>
        <dbReference type="SAM" id="Phobius"/>
    </source>
</evidence>
<reference evidence="3 4" key="1">
    <citation type="journal article" date="2015" name="Stand. Genomic Sci.">
        <title>Genomic Encyclopedia of Bacterial and Archaeal Type Strains, Phase III: the genomes of soil and plant-associated and newly described type strains.</title>
        <authorList>
            <person name="Whitman W.B."/>
            <person name="Woyke T."/>
            <person name="Klenk H.P."/>
            <person name="Zhou Y."/>
            <person name="Lilburn T.G."/>
            <person name="Beck B.J."/>
            <person name="De Vos P."/>
            <person name="Vandamme P."/>
            <person name="Eisen J.A."/>
            <person name="Garrity G."/>
            <person name="Hugenholtz P."/>
            <person name="Kyrpides N.C."/>
        </authorList>
    </citation>
    <scope>NUCLEOTIDE SEQUENCE [LARGE SCALE GENOMIC DNA]</scope>
    <source>
        <strain evidence="3 4">CGMCC 1.10685</strain>
    </source>
</reference>
<accession>A0A562PSC7</accession>
<proteinExistence type="predicted"/>